<dbReference type="Gene3D" id="3.20.20.140">
    <property type="entry name" value="Metal-dependent hydrolases"/>
    <property type="match status" value="2"/>
</dbReference>
<dbReference type="Proteomes" id="UP001595850">
    <property type="component" value="Unassembled WGS sequence"/>
</dbReference>
<comment type="similarity">
    <text evidence="1">Belongs to the metallo-dependent hydrolases superfamily.</text>
</comment>
<name>A0ABV8I5X9_9ACTN</name>
<dbReference type="InterPro" id="IPR006680">
    <property type="entry name" value="Amidohydro-rel"/>
</dbReference>
<accession>A0ABV8I5X9</accession>
<dbReference type="InterPro" id="IPR032466">
    <property type="entry name" value="Metal_Hydrolase"/>
</dbReference>
<dbReference type="PANTHER" id="PTHR43569">
    <property type="entry name" value="AMIDOHYDROLASE"/>
    <property type="match status" value="1"/>
</dbReference>
<dbReference type="Pfam" id="PF04909">
    <property type="entry name" value="Amidohydro_2"/>
    <property type="match status" value="1"/>
</dbReference>
<sequence length="188" mass="19747">MIDAHHHVWDLSVRDQDWITGPELAPLRRNFGIEDLPAETNGVTATVLVQTVTAAEETPELLALAAGHHLVAAVVGWTDLTAPSAADDLAALRALPNVTCKLSGLVTEADRATWTVADLRPYAEVVLEAFGPDRVMFGSDWPVCLLAAPYGKVVETAGALLAGLSADERAQVFGGVAARVYGIGRAAG</sequence>
<feature type="domain" description="Amidohydrolase-related" evidence="2">
    <location>
        <begin position="86"/>
        <end position="183"/>
    </location>
</feature>
<proteinExistence type="inferred from homology"/>
<keyword evidence="4" id="KW-1185">Reference proteome</keyword>
<organism evidence="3 4">
    <name type="scientific">Planomonospora corallina</name>
    <dbReference type="NCBI Taxonomy" id="1806052"/>
    <lineage>
        <taxon>Bacteria</taxon>
        <taxon>Bacillati</taxon>
        <taxon>Actinomycetota</taxon>
        <taxon>Actinomycetes</taxon>
        <taxon>Streptosporangiales</taxon>
        <taxon>Streptosporangiaceae</taxon>
        <taxon>Planomonospora</taxon>
    </lineage>
</organism>
<dbReference type="EMBL" id="JBHSBM010000017">
    <property type="protein sequence ID" value="MFC4059613.1"/>
    <property type="molecule type" value="Genomic_DNA"/>
</dbReference>
<evidence type="ECO:0000313" key="3">
    <source>
        <dbReference type="EMBL" id="MFC4059613.1"/>
    </source>
</evidence>
<evidence type="ECO:0000256" key="1">
    <source>
        <dbReference type="ARBA" id="ARBA00038310"/>
    </source>
</evidence>
<gene>
    <name evidence="3" type="ORF">ACFOWE_15015</name>
</gene>
<dbReference type="PANTHER" id="PTHR43569:SF2">
    <property type="entry name" value="AMIDOHYDROLASE-RELATED DOMAIN-CONTAINING PROTEIN"/>
    <property type="match status" value="1"/>
</dbReference>
<reference evidence="4" key="1">
    <citation type="journal article" date="2019" name="Int. J. Syst. Evol. Microbiol.">
        <title>The Global Catalogue of Microorganisms (GCM) 10K type strain sequencing project: providing services to taxonomists for standard genome sequencing and annotation.</title>
        <authorList>
            <consortium name="The Broad Institute Genomics Platform"/>
            <consortium name="The Broad Institute Genome Sequencing Center for Infectious Disease"/>
            <person name="Wu L."/>
            <person name="Ma J."/>
        </authorList>
    </citation>
    <scope>NUCLEOTIDE SEQUENCE [LARGE SCALE GENOMIC DNA]</scope>
    <source>
        <strain evidence="4">TBRC 4489</strain>
    </source>
</reference>
<dbReference type="RefSeq" id="WP_377288054.1">
    <property type="nucleotide sequence ID" value="NZ_JBHSBM010000017.1"/>
</dbReference>
<protein>
    <submittedName>
        <fullName evidence="3">Amidohydrolase family protein</fullName>
    </submittedName>
</protein>
<comment type="caution">
    <text evidence="3">The sequence shown here is derived from an EMBL/GenBank/DDBJ whole genome shotgun (WGS) entry which is preliminary data.</text>
</comment>
<dbReference type="InterPro" id="IPR052350">
    <property type="entry name" value="Metallo-dep_Lactonases"/>
</dbReference>
<dbReference type="SUPFAM" id="SSF51556">
    <property type="entry name" value="Metallo-dependent hydrolases"/>
    <property type="match status" value="1"/>
</dbReference>
<evidence type="ECO:0000259" key="2">
    <source>
        <dbReference type="Pfam" id="PF04909"/>
    </source>
</evidence>
<evidence type="ECO:0000313" key="4">
    <source>
        <dbReference type="Proteomes" id="UP001595850"/>
    </source>
</evidence>